<dbReference type="CDD" id="cd11375">
    <property type="entry name" value="Peptidase_M54"/>
    <property type="match status" value="1"/>
</dbReference>
<dbReference type="GO" id="GO:0046872">
    <property type="term" value="F:metal ion binding"/>
    <property type="evidence" value="ECO:0007669"/>
    <property type="project" value="UniProtKB-KW"/>
</dbReference>
<evidence type="ECO:0000313" key="7">
    <source>
        <dbReference type="EMBL" id="AWI08800.1"/>
    </source>
</evidence>
<dbReference type="GO" id="GO:0006508">
    <property type="term" value="P:proteolysis"/>
    <property type="evidence" value="ECO:0007669"/>
    <property type="project" value="UniProtKB-KW"/>
</dbReference>
<evidence type="ECO:0008006" key="9">
    <source>
        <dbReference type="Google" id="ProtNLM"/>
    </source>
</evidence>
<evidence type="ECO:0000256" key="5">
    <source>
        <dbReference type="ARBA" id="ARBA00022833"/>
    </source>
</evidence>
<dbReference type="OrthoDB" id="269208at2"/>
<evidence type="ECO:0000256" key="2">
    <source>
        <dbReference type="ARBA" id="ARBA00022670"/>
    </source>
</evidence>
<evidence type="ECO:0000256" key="4">
    <source>
        <dbReference type="ARBA" id="ARBA00022801"/>
    </source>
</evidence>
<dbReference type="KEGG" id="elut:CKA38_05610"/>
<organism evidence="7 8">
    <name type="scientific">Ereboglobus luteus</name>
    <dbReference type="NCBI Taxonomy" id="1796921"/>
    <lineage>
        <taxon>Bacteria</taxon>
        <taxon>Pseudomonadati</taxon>
        <taxon>Verrucomicrobiota</taxon>
        <taxon>Opitutia</taxon>
        <taxon>Opitutales</taxon>
        <taxon>Opitutaceae</taxon>
        <taxon>Ereboglobus</taxon>
    </lineage>
</organism>
<keyword evidence="3" id="KW-0479">Metal-binding</keyword>
<keyword evidence="4" id="KW-0378">Hydrolase</keyword>
<keyword evidence="8" id="KW-1185">Reference proteome</keyword>
<dbReference type="AlphaFoldDB" id="A0A2U8E1W7"/>
<dbReference type="GO" id="GO:0008237">
    <property type="term" value="F:metallopeptidase activity"/>
    <property type="evidence" value="ECO:0007669"/>
    <property type="project" value="UniProtKB-KW"/>
</dbReference>
<proteinExistence type="predicted"/>
<dbReference type="PANTHER" id="PTHR15910">
    <property type="entry name" value="ARCHAEMETZINCIN"/>
    <property type="match status" value="1"/>
</dbReference>
<evidence type="ECO:0000256" key="6">
    <source>
        <dbReference type="ARBA" id="ARBA00023049"/>
    </source>
</evidence>
<evidence type="ECO:0000256" key="1">
    <source>
        <dbReference type="ARBA" id="ARBA00001947"/>
    </source>
</evidence>
<keyword evidence="6" id="KW-0482">Metalloprotease</keyword>
<keyword evidence="5" id="KW-0862">Zinc</keyword>
<dbReference type="EMBL" id="CP023004">
    <property type="protein sequence ID" value="AWI08800.1"/>
    <property type="molecule type" value="Genomic_DNA"/>
</dbReference>
<name>A0A2U8E1W7_9BACT</name>
<gene>
    <name evidence="7" type="ORF">CKA38_05610</name>
</gene>
<dbReference type="SUPFAM" id="SSF55486">
    <property type="entry name" value="Metalloproteases ('zincins'), catalytic domain"/>
    <property type="match status" value="1"/>
</dbReference>
<dbReference type="InterPro" id="IPR024079">
    <property type="entry name" value="MetalloPept_cat_dom_sf"/>
</dbReference>
<protein>
    <recommendedName>
        <fullName evidence="9">Archaemetzincin</fullName>
    </recommendedName>
</protein>
<keyword evidence="2" id="KW-0645">Protease</keyword>
<dbReference type="Proteomes" id="UP000244896">
    <property type="component" value="Chromosome"/>
</dbReference>
<evidence type="ECO:0000256" key="3">
    <source>
        <dbReference type="ARBA" id="ARBA00022723"/>
    </source>
</evidence>
<evidence type="ECO:0000313" key="8">
    <source>
        <dbReference type="Proteomes" id="UP000244896"/>
    </source>
</evidence>
<dbReference type="Pfam" id="PF07998">
    <property type="entry name" value="Peptidase_M54"/>
    <property type="match status" value="1"/>
</dbReference>
<dbReference type="Gene3D" id="3.40.390.10">
    <property type="entry name" value="Collagenase (Catalytic Domain)"/>
    <property type="match status" value="1"/>
</dbReference>
<accession>A0A2U8E1W7</accession>
<dbReference type="PANTHER" id="PTHR15910:SF1">
    <property type="entry name" value="ARCHAEMETZINCIN-2"/>
    <property type="match status" value="1"/>
</dbReference>
<comment type="cofactor">
    <cofactor evidence="1">
        <name>Zn(2+)</name>
        <dbReference type="ChEBI" id="CHEBI:29105"/>
    </cofactor>
</comment>
<sequence length="386" mass="44636">MGVGICWSFDRAWIYALHKLIASSALHHIPAISDPKEEQSTTWMRRCFFRKSIALYFPEKNSFMRNMNIPLRMCVVLALIVLPVKTCGAEFVAPSEEARARALGDISDESEPFRKLLAADADFEVIAKPGPSDWLSRHKERGQTFPDYKRSNANRPDNARRVIYLFPIGKFEEEASPSLEALREYAAVFFQMEVRVLPVFEPAEELFSPRINKYSGKRQILTGSIMAFLRELLPKDAYCMIGVTMTDLHPQASWNFVFGQASLRERVGVFSFARHDPAFFGIGTTQRPADFEKRMLWRSCHTLAHEIAHMFGLWHCVYYQCLINGSNTLAEADRQPQHACIICLRKLREAIRFDPVKRYRELEAFYRKHNMTDEAEWVKRQLAKVK</sequence>
<dbReference type="InterPro" id="IPR012962">
    <property type="entry name" value="Pept_M54_archaemetzincn"/>
</dbReference>
<reference evidence="7 8" key="1">
    <citation type="journal article" date="2018" name="Syst. Appl. Microbiol.">
        <title>Ereboglobus luteus gen. nov. sp. nov. from cockroach guts, and new insights into the oxygen relationship of the genera Opitutus and Didymococcus (Verrucomicrobia: Opitutaceae).</title>
        <authorList>
            <person name="Tegtmeier D."/>
            <person name="Belitz A."/>
            <person name="Radek R."/>
            <person name="Heimerl T."/>
            <person name="Brune A."/>
        </authorList>
    </citation>
    <scope>NUCLEOTIDE SEQUENCE [LARGE SCALE GENOMIC DNA]</scope>
    <source>
        <strain evidence="7 8">Ho45</strain>
    </source>
</reference>